<reference evidence="3" key="4">
    <citation type="submission" date="2025-05" db="UniProtKB">
        <authorList>
            <consortium name="EnsemblFungi"/>
        </authorList>
    </citation>
    <scope>IDENTIFICATION</scope>
</reference>
<accession>G8BEG6</accession>
<dbReference type="CGD" id="CAL0000154293">
    <property type="gene designation" value="CPAR2_213060"/>
</dbReference>
<gene>
    <name evidence="1 2" type="ordered locus">CPAR2_213060</name>
</gene>
<reference evidence="4" key="2">
    <citation type="journal article" date="2011" name="BMC Genomics">
        <title>Using RNA-seq to determine the transcriptional landscape and the hypoxic response of the pathogenic yeast Candida parapsilosis.</title>
        <authorList>
            <person name="Guida A."/>
            <person name="Lindstaedt C."/>
            <person name="Maguire S.L."/>
            <person name="Ding C."/>
            <person name="Higgins D.G."/>
            <person name="Corton N.J."/>
            <person name="Berriman M."/>
            <person name="Butler G."/>
        </authorList>
    </citation>
    <scope>GENOME REANNOTATION</scope>
    <source>
        <strain evidence="4">CDC 317 / ATCC MYA-4646</strain>
    </source>
</reference>
<evidence type="ECO:0000313" key="4">
    <source>
        <dbReference type="Proteomes" id="UP000005221"/>
    </source>
</evidence>
<dbReference type="Proteomes" id="UP000005221">
    <property type="component" value="Chromosome 2"/>
</dbReference>
<keyword evidence="4" id="KW-1185">Reference proteome</keyword>
<accession>A0AAJ8W086</accession>
<organism evidence="2 4">
    <name type="scientific">Candida parapsilosis (strain CDC 317 / ATCC MYA-4646)</name>
    <name type="common">Yeast</name>
    <name type="synonym">Monilia parapsilosis</name>
    <dbReference type="NCBI Taxonomy" id="578454"/>
    <lineage>
        <taxon>Eukaryota</taxon>
        <taxon>Fungi</taxon>
        <taxon>Dikarya</taxon>
        <taxon>Ascomycota</taxon>
        <taxon>Saccharomycotina</taxon>
        <taxon>Pichiomycetes</taxon>
        <taxon>Debaryomycetaceae</taxon>
        <taxon>Candida/Lodderomyces clade</taxon>
        <taxon>Candida</taxon>
    </lineage>
</organism>
<evidence type="ECO:0000313" key="1">
    <source>
        <dbReference type="CGD" id="CAL0000154293"/>
    </source>
</evidence>
<dbReference type="EMBL" id="HE605206">
    <property type="protein sequence ID" value="CCE43663.1"/>
    <property type="molecule type" value="Genomic_DNA"/>
</dbReference>
<reference evidence="2" key="3">
    <citation type="submission" date="2011-10" db="EMBL/GenBank/DDBJ databases">
        <title>Transcriptional landscape of the pathogenic yeast Candida parapsilosis.</title>
        <authorList>
            <person name="Guida A."/>
            <person name="Lindstaedt C."/>
            <person name="Maguire S.L."/>
            <person name="Ding C."/>
            <person name="Higgins D.G."/>
            <person name="Harris D."/>
            <person name="Berriman M."/>
            <person name="Butler G."/>
        </authorList>
    </citation>
    <scope>NUCLEOTIDE SEQUENCE</scope>
    <source>
        <strain evidence="2">CDC317</strain>
    </source>
</reference>
<reference evidence="4" key="1">
    <citation type="journal article" date="2009" name="Nature">
        <title>Evolution of pathogenicity and sexual reproduction in eight Candida genomes.</title>
        <authorList>
            <person name="Butler G."/>
            <person name="Rasmussen M.D."/>
            <person name="Lin M.F."/>
            <person name="Santos M.A."/>
            <person name="Sakthikumar S."/>
            <person name="Munro C.A."/>
            <person name="Rheinbay E."/>
            <person name="Grabherr M."/>
            <person name="Forche A."/>
            <person name="Reedy J.L."/>
            <person name="Agrafioti I."/>
            <person name="Arnaud M.B."/>
            <person name="Bates S."/>
            <person name="Brown A.J."/>
            <person name="Brunke S."/>
            <person name="Costanzo M.C."/>
            <person name="Fitzpatrick D.A."/>
            <person name="de Groot P.W."/>
            <person name="Harris D."/>
            <person name="Hoyer L.L."/>
            <person name="Hube B."/>
            <person name="Klis F.M."/>
            <person name="Kodira C."/>
            <person name="Lennard N."/>
            <person name="Logue M.E."/>
            <person name="Martin R."/>
            <person name="Neiman A.M."/>
            <person name="Nikolaou E."/>
            <person name="Quail M.A."/>
            <person name="Quinn J."/>
            <person name="Santos M.C."/>
            <person name="Schmitzberger F.F."/>
            <person name="Sherlock G."/>
            <person name="Shah P."/>
            <person name="Silverstein K.A."/>
            <person name="Skrzypek M.S."/>
            <person name="Soll D."/>
            <person name="Staggs R."/>
            <person name="Stansfield I."/>
            <person name="Stumpf M.P."/>
            <person name="Sudbery P.E."/>
            <person name="Srikantha T."/>
            <person name="Zeng Q."/>
            <person name="Berman J."/>
            <person name="Berriman M."/>
            <person name="Heitman J."/>
            <person name="Gow N.A."/>
            <person name="Lorenz M.C."/>
            <person name="Birren B.W."/>
            <person name="Kellis M."/>
            <person name="Cuomo C.A."/>
        </authorList>
    </citation>
    <scope>NUCLEOTIDE SEQUENCE [LARGE SCALE GENOMIC DNA]</scope>
    <source>
        <strain evidence="4">CDC 317 / ATCC MYA-4646</strain>
    </source>
</reference>
<dbReference type="AlphaFoldDB" id="G8BEG6"/>
<evidence type="ECO:0000313" key="2">
    <source>
        <dbReference type="EMBL" id="CCE43663.1"/>
    </source>
</evidence>
<protein>
    <submittedName>
        <fullName evidence="2 3">Uncharacterized protein</fullName>
    </submittedName>
</protein>
<dbReference type="EnsemblFungi" id="CPAR2_213060-T">
    <property type="protein sequence ID" value="CPAR2_213060-T-p1"/>
    <property type="gene ID" value="CPAR2_213060"/>
</dbReference>
<dbReference type="VEuPathDB" id="FungiDB:CPAR2_213060"/>
<evidence type="ECO:0000313" key="3">
    <source>
        <dbReference type="EnsemblFungi" id="CPAR2_213060-T-p1"/>
    </source>
</evidence>
<name>G8BEG6_CANPC</name>
<sequence length="61" mass="7151">MKSQIGLATIALGTALFSYRLFLQTHEKSESPTMKPKHKFYTDFDKEYDAYKLEIDNQVDF</sequence>
<proteinExistence type="predicted"/>